<evidence type="ECO:0000256" key="6">
    <source>
        <dbReference type="ARBA" id="ARBA00039017"/>
    </source>
</evidence>
<keyword evidence="4" id="KW-0378">Hydrolase</keyword>
<gene>
    <name evidence="9" type="ORF">ENN94_03410</name>
</gene>
<comment type="similarity">
    <text evidence="1">Belongs to the isochorismatase family.</text>
</comment>
<proteinExistence type="inferred from homology"/>
<evidence type="ECO:0000256" key="4">
    <source>
        <dbReference type="ARBA" id="ARBA00022801"/>
    </source>
</evidence>
<evidence type="ECO:0000256" key="1">
    <source>
        <dbReference type="ARBA" id="ARBA00006336"/>
    </source>
</evidence>
<dbReference type="GO" id="GO:0046872">
    <property type="term" value="F:metal ion binding"/>
    <property type="evidence" value="ECO:0007669"/>
    <property type="project" value="UniProtKB-KW"/>
</dbReference>
<name>A0A831PIK1_9BACT</name>
<comment type="caution">
    <text evidence="9">The sequence shown here is derived from an EMBL/GenBank/DDBJ whole genome shotgun (WGS) entry which is preliminary data.</text>
</comment>
<dbReference type="Pfam" id="PF00857">
    <property type="entry name" value="Isochorismatase"/>
    <property type="match status" value="1"/>
</dbReference>
<evidence type="ECO:0000256" key="3">
    <source>
        <dbReference type="ARBA" id="ARBA00022723"/>
    </source>
</evidence>
<feature type="non-terminal residue" evidence="9">
    <location>
        <position position="1"/>
    </location>
</feature>
<dbReference type="AlphaFoldDB" id="A0A831PIK1"/>
<dbReference type="SUPFAM" id="SSF52499">
    <property type="entry name" value="Isochorismatase-like hydrolases"/>
    <property type="match status" value="1"/>
</dbReference>
<dbReference type="EC" id="3.5.1.19" evidence="6"/>
<accession>A0A831PIK1</accession>
<organism evidence="9">
    <name type="scientific">Geoalkalibacter subterraneus</name>
    <dbReference type="NCBI Taxonomy" id="483547"/>
    <lineage>
        <taxon>Bacteria</taxon>
        <taxon>Pseudomonadati</taxon>
        <taxon>Thermodesulfobacteriota</taxon>
        <taxon>Desulfuromonadia</taxon>
        <taxon>Desulfuromonadales</taxon>
        <taxon>Geoalkalibacteraceae</taxon>
        <taxon>Geoalkalibacter</taxon>
    </lineage>
</organism>
<keyword evidence="3" id="KW-0479">Metal-binding</keyword>
<dbReference type="Proteomes" id="UP000886162">
    <property type="component" value="Unassembled WGS sequence"/>
</dbReference>
<dbReference type="InterPro" id="IPR000868">
    <property type="entry name" value="Isochorismatase-like_dom"/>
</dbReference>
<dbReference type="PANTHER" id="PTHR11080">
    <property type="entry name" value="PYRAZINAMIDASE/NICOTINAMIDASE"/>
    <property type="match status" value="1"/>
</dbReference>
<dbReference type="GO" id="GO:0008936">
    <property type="term" value="F:nicotinamidase activity"/>
    <property type="evidence" value="ECO:0007669"/>
    <property type="project" value="UniProtKB-EC"/>
</dbReference>
<feature type="domain" description="Isochorismatase-like" evidence="8">
    <location>
        <begin position="1"/>
        <end position="61"/>
    </location>
</feature>
<dbReference type="GO" id="GO:0019363">
    <property type="term" value="P:pyridine nucleotide biosynthetic process"/>
    <property type="evidence" value="ECO:0007669"/>
    <property type="project" value="UniProtKB-KW"/>
</dbReference>
<evidence type="ECO:0000256" key="2">
    <source>
        <dbReference type="ARBA" id="ARBA00022642"/>
    </source>
</evidence>
<dbReference type="InterPro" id="IPR052347">
    <property type="entry name" value="Isochorismatase_Nicotinamidase"/>
</dbReference>
<reference evidence="9" key="1">
    <citation type="journal article" date="2020" name="mSystems">
        <title>Genome- and Community-Level Interaction Insights into Carbon Utilization and Element Cycling Functions of Hydrothermarchaeota in Hydrothermal Sediment.</title>
        <authorList>
            <person name="Zhou Z."/>
            <person name="Liu Y."/>
            <person name="Xu W."/>
            <person name="Pan J."/>
            <person name="Luo Z.H."/>
            <person name="Li M."/>
        </authorList>
    </citation>
    <scope>NUCLEOTIDE SEQUENCE [LARGE SCALE GENOMIC DNA]</scope>
    <source>
        <strain evidence="9">SpSt-1220</strain>
    </source>
</reference>
<evidence type="ECO:0000313" key="9">
    <source>
        <dbReference type="EMBL" id="HDR46729.1"/>
    </source>
</evidence>
<evidence type="ECO:0000259" key="8">
    <source>
        <dbReference type="Pfam" id="PF00857"/>
    </source>
</evidence>
<comment type="pathway">
    <text evidence="5">Cofactor biosynthesis; nicotinate biosynthesis; nicotinate from nicotinamide: step 1/1.</text>
</comment>
<dbReference type="PANTHER" id="PTHR11080:SF2">
    <property type="entry name" value="LD05707P"/>
    <property type="match status" value="1"/>
</dbReference>
<evidence type="ECO:0000256" key="5">
    <source>
        <dbReference type="ARBA" id="ARBA00037900"/>
    </source>
</evidence>
<dbReference type="Gene3D" id="3.40.50.850">
    <property type="entry name" value="Isochorismatase-like"/>
    <property type="match status" value="1"/>
</dbReference>
<dbReference type="EMBL" id="DSDO01000236">
    <property type="protein sequence ID" value="HDR46729.1"/>
    <property type="molecule type" value="Genomic_DNA"/>
</dbReference>
<dbReference type="InterPro" id="IPR036380">
    <property type="entry name" value="Isochorismatase-like_sf"/>
</dbReference>
<sequence>ITTLIVGGLATDYCVKTTVLQLLRAGFRVIVNLAACRGISADSTRQALATMSQQGAVLIDSSSELKSGSIR</sequence>
<evidence type="ECO:0000256" key="7">
    <source>
        <dbReference type="ARBA" id="ARBA00043224"/>
    </source>
</evidence>
<keyword evidence="2" id="KW-0662">Pyridine nucleotide biosynthesis</keyword>
<protein>
    <recommendedName>
        <fullName evidence="6">nicotinamidase</fullName>
        <ecNumber evidence="6">3.5.1.19</ecNumber>
    </recommendedName>
    <alternativeName>
        <fullName evidence="7">Nicotinamide deamidase</fullName>
    </alternativeName>
</protein>